<organism evidence="1 2">
    <name type="scientific">Schizopora paradoxa</name>
    <dbReference type="NCBI Taxonomy" id="27342"/>
    <lineage>
        <taxon>Eukaryota</taxon>
        <taxon>Fungi</taxon>
        <taxon>Dikarya</taxon>
        <taxon>Basidiomycota</taxon>
        <taxon>Agaricomycotina</taxon>
        <taxon>Agaricomycetes</taxon>
        <taxon>Hymenochaetales</taxon>
        <taxon>Schizoporaceae</taxon>
        <taxon>Schizopora</taxon>
    </lineage>
</organism>
<dbReference type="EMBL" id="KQ085902">
    <property type="protein sequence ID" value="KLO17710.1"/>
    <property type="molecule type" value="Genomic_DNA"/>
</dbReference>
<name>A0A0H2S041_9AGAM</name>
<keyword evidence="2" id="KW-1185">Reference proteome</keyword>
<dbReference type="Proteomes" id="UP000053477">
    <property type="component" value="Unassembled WGS sequence"/>
</dbReference>
<evidence type="ECO:0000313" key="1">
    <source>
        <dbReference type="EMBL" id="KLO17710.1"/>
    </source>
</evidence>
<sequence>MHESGNTTVVSDTVDHLEKRTVPESALLPIVPRDLYWSTRTETIRPTWPRPVATAYTLKRRKQVSTAILMTAFGHCCEGACAV</sequence>
<reference evidence="1 2" key="1">
    <citation type="submission" date="2015-04" db="EMBL/GenBank/DDBJ databases">
        <title>Complete genome sequence of Schizopora paradoxa KUC8140, a cosmopolitan wood degrader in East Asia.</title>
        <authorList>
            <consortium name="DOE Joint Genome Institute"/>
            <person name="Min B."/>
            <person name="Park H."/>
            <person name="Jang Y."/>
            <person name="Kim J.-J."/>
            <person name="Kim K.H."/>
            <person name="Pangilinan J."/>
            <person name="Lipzen A."/>
            <person name="Riley R."/>
            <person name="Grigoriev I.V."/>
            <person name="Spatafora J.W."/>
            <person name="Choi I.-G."/>
        </authorList>
    </citation>
    <scope>NUCLEOTIDE SEQUENCE [LARGE SCALE GENOMIC DNA]</scope>
    <source>
        <strain evidence="1 2">KUC8140</strain>
    </source>
</reference>
<gene>
    <name evidence="1" type="ORF">SCHPADRAFT_900457</name>
</gene>
<evidence type="ECO:0000313" key="2">
    <source>
        <dbReference type="Proteomes" id="UP000053477"/>
    </source>
</evidence>
<dbReference type="InParanoid" id="A0A0H2S041"/>
<proteinExistence type="predicted"/>
<dbReference type="AlphaFoldDB" id="A0A0H2S041"/>
<protein>
    <submittedName>
        <fullName evidence="1">Uncharacterized protein</fullName>
    </submittedName>
</protein>
<accession>A0A0H2S041</accession>